<evidence type="ECO:0000256" key="3">
    <source>
        <dbReference type="ARBA" id="ARBA00023002"/>
    </source>
</evidence>
<dbReference type="GO" id="GO:0016491">
    <property type="term" value="F:oxidoreductase activity"/>
    <property type="evidence" value="ECO:0007669"/>
    <property type="project" value="UniProtKB-KW"/>
</dbReference>
<feature type="transmembrane region" description="Helical" evidence="6">
    <location>
        <begin position="76"/>
        <end position="95"/>
    </location>
</feature>
<dbReference type="InterPro" id="IPR009051">
    <property type="entry name" value="Helical_ferredxn"/>
</dbReference>
<dbReference type="InterPro" id="IPR017896">
    <property type="entry name" value="4Fe4S_Fe-S-bd"/>
</dbReference>
<feature type="transmembrane region" description="Helical" evidence="6">
    <location>
        <begin position="128"/>
        <end position="146"/>
    </location>
</feature>
<evidence type="ECO:0000256" key="6">
    <source>
        <dbReference type="SAM" id="Phobius"/>
    </source>
</evidence>
<evidence type="ECO:0000256" key="4">
    <source>
        <dbReference type="ARBA" id="ARBA00023004"/>
    </source>
</evidence>
<dbReference type="Pfam" id="PF02754">
    <property type="entry name" value="CCG"/>
    <property type="match status" value="2"/>
</dbReference>
<keyword evidence="2" id="KW-0479">Metal-binding</keyword>
<reference evidence="8 9" key="1">
    <citation type="submission" date="2017-10" db="EMBL/GenBank/DDBJ databases">
        <title>Novel microbial diversity and functional potential in the marine mammal oral microbiome.</title>
        <authorList>
            <person name="Dudek N.K."/>
            <person name="Sun C.L."/>
            <person name="Burstein D."/>
            <person name="Kantor R.S."/>
            <person name="Aliaga Goltsman D.S."/>
            <person name="Bik E.M."/>
            <person name="Thomas B.C."/>
            <person name="Banfield J.F."/>
            <person name="Relman D.A."/>
        </authorList>
    </citation>
    <scope>NUCLEOTIDE SEQUENCE [LARGE SCALE GENOMIC DNA]</scope>
    <source>
        <strain evidence="8">DOLJORAL78_47_202</strain>
    </source>
</reference>
<feature type="transmembrane region" description="Helical" evidence="6">
    <location>
        <begin position="200"/>
        <end position="217"/>
    </location>
</feature>
<keyword evidence="5" id="KW-0411">Iron-sulfur</keyword>
<name>A0A2G6MRM3_9BACT</name>
<dbReference type="SUPFAM" id="SSF46548">
    <property type="entry name" value="alpha-helical ferredoxin"/>
    <property type="match status" value="1"/>
</dbReference>
<keyword evidence="1" id="KW-0004">4Fe-4S</keyword>
<feature type="transmembrane region" description="Helical" evidence="6">
    <location>
        <begin position="237"/>
        <end position="261"/>
    </location>
</feature>
<evidence type="ECO:0000256" key="2">
    <source>
        <dbReference type="ARBA" id="ARBA00022723"/>
    </source>
</evidence>
<dbReference type="InterPro" id="IPR004017">
    <property type="entry name" value="Cys_rich_dom"/>
</dbReference>
<dbReference type="GO" id="GO:0005886">
    <property type="term" value="C:plasma membrane"/>
    <property type="evidence" value="ECO:0007669"/>
    <property type="project" value="TreeGrafter"/>
</dbReference>
<dbReference type="InterPro" id="IPR051460">
    <property type="entry name" value="HdrC_iron-sulfur_subunit"/>
</dbReference>
<feature type="transmembrane region" description="Helical" evidence="6">
    <location>
        <begin position="101"/>
        <end position="121"/>
    </location>
</feature>
<feature type="domain" description="4Fe-4S ferredoxin-type" evidence="7">
    <location>
        <begin position="359"/>
        <end position="389"/>
    </location>
</feature>
<dbReference type="Proteomes" id="UP000231203">
    <property type="component" value="Unassembled WGS sequence"/>
</dbReference>
<dbReference type="AlphaFoldDB" id="A0A2G6MRM3"/>
<evidence type="ECO:0000313" key="9">
    <source>
        <dbReference type="Proteomes" id="UP000231203"/>
    </source>
</evidence>
<dbReference type="PANTHER" id="PTHR43255:SF1">
    <property type="entry name" value="IRON-SULFUR-BINDING OXIDOREDUCTASE FADF-RELATED"/>
    <property type="match status" value="1"/>
</dbReference>
<protein>
    <submittedName>
        <fullName evidence="8">Electron transfer flavoprotein</fullName>
    </submittedName>
</protein>
<dbReference type="InterPro" id="IPR036197">
    <property type="entry name" value="NarG-like_sf"/>
</dbReference>
<dbReference type="GO" id="GO:0046872">
    <property type="term" value="F:metal ion binding"/>
    <property type="evidence" value="ECO:0007669"/>
    <property type="project" value="UniProtKB-KW"/>
</dbReference>
<dbReference type="PANTHER" id="PTHR43255">
    <property type="entry name" value="IRON-SULFUR-BINDING OXIDOREDUCTASE FADF-RELATED-RELATED"/>
    <property type="match status" value="1"/>
</dbReference>
<evidence type="ECO:0000256" key="1">
    <source>
        <dbReference type="ARBA" id="ARBA00022485"/>
    </source>
</evidence>
<proteinExistence type="predicted"/>
<feature type="transmembrane region" description="Helical" evidence="6">
    <location>
        <begin position="12"/>
        <end position="36"/>
    </location>
</feature>
<evidence type="ECO:0000256" key="5">
    <source>
        <dbReference type="ARBA" id="ARBA00023014"/>
    </source>
</evidence>
<dbReference type="PROSITE" id="PS51379">
    <property type="entry name" value="4FE4S_FER_2"/>
    <property type="match status" value="2"/>
</dbReference>
<evidence type="ECO:0000259" key="7">
    <source>
        <dbReference type="PROSITE" id="PS51379"/>
    </source>
</evidence>
<dbReference type="PROSITE" id="PS00198">
    <property type="entry name" value="4FE4S_FER_1"/>
    <property type="match status" value="2"/>
</dbReference>
<keyword evidence="4" id="KW-0408">Iron</keyword>
<evidence type="ECO:0000313" key="8">
    <source>
        <dbReference type="EMBL" id="PIE62717.1"/>
    </source>
</evidence>
<dbReference type="Gene3D" id="1.10.1060.10">
    <property type="entry name" value="Alpha-helical ferredoxin"/>
    <property type="match status" value="1"/>
</dbReference>
<feature type="transmembrane region" description="Helical" evidence="6">
    <location>
        <begin position="166"/>
        <end position="188"/>
    </location>
</feature>
<gene>
    <name evidence="8" type="ORF">CSA25_03795</name>
</gene>
<dbReference type="EMBL" id="PDTI01000032">
    <property type="protein sequence ID" value="PIE62717.1"/>
    <property type="molecule type" value="Genomic_DNA"/>
</dbReference>
<feature type="domain" description="4Fe-4S ferredoxin-type" evidence="7">
    <location>
        <begin position="297"/>
        <end position="326"/>
    </location>
</feature>
<keyword evidence="6" id="KW-0812">Transmembrane</keyword>
<organism evidence="8 9">
    <name type="scientific">Desulfobacter postgatei</name>
    <dbReference type="NCBI Taxonomy" id="2293"/>
    <lineage>
        <taxon>Bacteria</taxon>
        <taxon>Pseudomonadati</taxon>
        <taxon>Thermodesulfobacteriota</taxon>
        <taxon>Desulfobacteria</taxon>
        <taxon>Desulfobacterales</taxon>
        <taxon>Desulfobacteraceae</taxon>
        <taxon>Desulfobacter</taxon>
    </lineage>
</organism>
<accession>A0A2G6MRM3</accession>
<comment type="caution">
    <text evidence="8">The sequence shown here is derived from an EMBL/GenBank/DDBJ whole genome shotgun (WGS) entry which is preliminary data.</text>
</comment>
<dbReference type="SUPFAM" id="SSF103501">
    <property type="entry name" value="Respiratory nitrate reductase 1 gamma chain"/>
    <property type="match status" value="1"/>
</dbReference>
<dbReference type="Pfam" id="PF13187">
    <property type="entry name" value="Fer4_9"/>
    <property type="match status" value="1"/>
</dbReference>
<sequence>MATIIAPANYFLFGFFPTVIFSFLLPVIGVGLFTYIMARRVAPLVRANPDYRFDNMPERIKNIIVVWLGQIRQPRYMLAGVLHMIIFAGFLILSLRSTSLVIIGLSDGFVLPGFGGCLGAVYNVLKDYAATAVLVACIIAAYRRGIIKPARYAVPEQYGHDHTAEAVFVLGIISTLMISESMFEAAAVAYNHQSLGEAHFLAPLSLVWIFSKILEVASLESLQALHIIMYYVHDITFFFFLCFLPLGKHFHVITSFFNVFFMRVKKGNIKPVQYGVSDAQLDDLESFGVKKLEDFTWKHMLDFYSCADCGRCSDQCPANAAGRPLSPRFITIKARDLIFKNYPIKSGVIYNSPKLLVEDIYTADEIWSCTTCGACEQECPLGIEYIDKMVDLRRGMVDEGMVPQSLQKPLKALEKRGNPYGKTQKKRADWAKEKTFAQTHTVKDLGKETADTLYFVDSITSYDDNIQEIARRTAIILEKACVDFGILGKGEKDSGNEVIRFGEEMLYQELKAQNTEAILESGVKQIVTADPHALNALKKDYTGLPPVKHISEIVAEKTASGDLPMKPCTERDKVYVYHDPCYLGRHNSIYEAPRQALDAIEGLTRVELEKSRDRSFCCGGGGLMLFYEPEEETRMGVLRVNMAAEAGANVIVTACPFCLVNIQDAIKVAGKEGEMEAIDFTQLIEEHLA</sequence>
<dbReference type="GO" id="GO:0051539">
    <property type="term" value="F:4 iron, 4 sulfur cluster binding"/>
    <property type="evidence" value="ECO:0007669"/>
    <property type="project" value="UniProtKB-KW"/>
</dbReference>
<dbReference type="InterPro" id="IPR017900">
    <property type="entry name" value="4Fe4S_Fe_S_CS"/>
</dbReference>
<keyword evidence="6" id="KW-0472">Membrane</keyword>
<keyword evidence="3" id="KW-0560">Oxidoreductase</keyword>
<keyword evidence="6" id="KW-1133">Transmembrane helix</keyword>
<dbReference type="Gene3D" id="1.20.950.20">
    <property type="entry name" value="Transmembrane di-heme cytochromes, Chain C"/>
    <property type="match status" value="1"/>
</dbReference>